<gene>
    <name evidence="1" type="ORF">AAX28_01714</name>
</gene>
<dbReference type="RefSeq" id="WP_130586929.1">
    <property type="nucleotide sequence ID" value="NZ_CP036246.2"/>
</dbReference>
<dbReference type="EMBL" id="LDIR01000003">
    <property type="protein sequence ID" value="OCL90895.1"/>
    <property type="molecule type" value="Genomic_DNA"/>
</dbReference>
<accession>A0ABX2YHH6</accession>
<reference evidence="1 2" key="1">
    <citation type="submission" date="2015-05" db="EMBL/GenBank/DDBJ databases">
        <authorList>
            <person name="Rovetto F."/>
            <person name="Cocolin L."/>
            <person name="Illeghems K."/>
            <person name="Van Nieuwerburgh F."/>
            <person name="Houf K."/>
        </authorList>
    </citation>
    <scope>NUCLEOTIDE SEQUENCE [LARGE SCALE GENOMIC DNA]</scope>
    <source>
        <strain evidence="1 2">117434</strain>
    </source>
</reference>
<organism evidence="1 2">
    <name type="scientific">Arcobacter porcinus</name>
    <dbReference type="NCBI Taxonomy" id="1935204"/>
    <lineage>
        <taxon>Bacteria</taxon>
        <taxon>Pseudomonadati</taxon>
        <taxon>Campylobacterota</taxon>
        <taxon>Epsilonproteobacteria</taxon>
        <taxon>Campylobacterales</taxon>
        <taxon>Arcobacteraceae</taxon>
        <taxon>Arcobacter</taxon>
    </lineage>
</organism>
<comment type="caution">
    <text evidence="1">The sequence shown here is derived from an EMBL/GenBank/DDBJ whole genome shotgun (WGS) entry which is preliminary data.</text>
</comment>
<keyword evidence="2" id="KW-1185">Reference proteome</keyword>
<protein>
    <submittedName>
        <fullName evidence="1">Uncharacterized protein</fullName>
    </submittedName>
</protein>
<proteinExistence type="predicted"/>
<dbReference type="Proteomes" id="UP000093159">
    <property type="component" value="Unassembled WGS sequence"/>
</dbReference>
<sequence length="91" mass="11073">MLRKILKDEETNWDKQNYKNSILEKIKNAKDPFEKTNQILHYKIDKLTDDECFFIIENRIIFVKMLEKKVNKLDLIAWDFIGKIKNYFKSS</sequence>
<name>A0ABX2YHH6_9BACT</name>
<evidence type="ECO:0000313" key="2">
    <source>
        <dbReference type="Proteomes" id="UP000093159"/>
    </source>
</evidence>
<evidence type="ECO:0000313" key="1">
    <source>
        <dbReference type="EMBL" id="OCL90895.1"/>
    </source>
</evidence>